<evidence type="ECO:0000313" key="2">
    <source>
        <dbReference type="Proteomes" id="UP000626148"/>
    </source>
</evidence>
<keyword evidence="2" id="KW-1185">Reference proteome</keyword>
<accession>A0A918KVR0</accession>
<dbReference type="AlphaFoldDB" id="A0A918KVR0"/>
<comment type="caution">
    <text evidence="1">The sequence shown here is derived from an EMBL/GenBank/DDBJ whole genome shotgun (WGS) entry which is preliminary data.</text>
</comment>
<dbReference type="EMBL" id="BMXR01000021">
    <property type="protein sequence ID" value="GGX75465.1"/>
    <property type="molecule type" value="Genomic_DNA"/>
</dbReference>
<evidence type="ECO:0000313" key="1">
    <source>
        <dbReference type="EMBL" id="GGX75465.1"/>
    </source>
</evidence>
<protein>
    <submittedName>
        <fullName evidence="1">Uncharacterized protein</fullName>
    </submittedName>
</protein>
<dbReference type="Proteomes" id="UP000626148">
    <property type="component" value="Unassembled WGS sequence"/>
</dbReference>
<sequence length="162" mass="18127">MLDGMLFKTRLAVAVIAGLTFGLGACSDPQPTLPVPPPILETTKEYPFGTLTGSLDTRYWTQVWDRAVATFGEVGMRLERYVMPTDTSWQRLQEIYAEKLAAREGWRPADDLTFGTNEHAWSFAYRRDDHFVALVGLRPQHSEGGIVPVNVMTNLPLSSEPK</sequence>
<reference evidence="1" key="1">
    <citation type="journal article" date="2014" name="Int. J. Syst. Evol. Microbiol.">
        <title>Complete genome sequence of Corynebacterium casei LMG S-19264T (=DSM 44701T), isolated from a smear-ripened cheese.</title>
        <authorList>
            <consortium name="US DOE Joint Genome Institute (JGI-PGF)"/>
            <person name="Walter F."/>
            <person name="Albersmeier A."/>
            <person name="Kalinowski J."/>
            <person name="Ruckert C."/>
        </authorList>
    </citation>
    <scope>NUCLEOTIDE SEQUENCE</scope>
    <source>
        <strain evidence="1">KCTC 22169</strain>
    </source>
</reference>
<reference evidence="1" key="2">
    <citation type="submission" date="2020-09" db="EMBL/GenBank/DDBJ databases">
        <authorList>
            <person name="Sun Q."/>
            <person name="Kim S."/>
        </authorList>
    </citation>
    <scope>NUCLEOTIDE SEQUENCE</scope>
    <source>
        <strain evidence="1">KCTC 22169</strain>
    </source>
</reference>
<gene>
    <name evidence="1" type="ORF">GCM10007392_48280</name>
</gene>
<name>A0A918KVR0_9GAMM</name>
<organism evidence="1 2">
    <name type="scientific">Saccharospirillum salsuginis</name>
    <dbReference type="NCBI Taxonomy" id="418750"/>
    <lineage>
        <taxon>Bacteria</taxon>
        <taxon>Pseudomonadati</taxon>
        <taxon>Pseudomonadota</taxon>
        <taxon>Gammaproteobacteria</taxon>
        <taxon>Oceanospirillales</taxon>
        <taxon>Saccharospirillaceae</taxon>
        <taxon>Saccharospirillum</taxon>
    </lineage>
</organism>
<proteinExistence type="predicted"/>